<evidence type="ECO:0000313" key="3">
    <source>
        <dbReference type="Proteomes" id="UP000001935"/>
    </source>
</evidence>
<evidence type="ECO:0000256" key="1">
    <source>
        <dbReference type="SAM" id="SignalP"/>
    </source>
</evidence>
<gene>
    <name evidence="2" type="ordered locus">Adeh_0515</name>
</gene>
<name>Q2INA8_ANADE</name>
<dbReference type="RefSeq" id="WP_011419574.1">
    <property type="nucleotide sequence ID" value="NC_007760.1"/>
</dbReference>
<protein>
    <recommendedName>
        <fullName evidence="4">Secreted protein</fullName>
    </recommendedName>
</protein>
<evidence type="ECO:0008006" key="4">
    <source>
        <dbReference type="Google" id="ProtNLM"/>
    </source>
</evidence>
<accession>Q2INA8</accession>
<feature type="chain" id="PRO_5004210581" description="Secreted protein" evidence="1">
    <location>
        <begin position="26"/>
        <end position="120"/>
    </location>
</feature>
<proteinExistence type="predicted"/>
<dbReference type="HOGENOM" id="CLU_1976933_0_0_7"/>
<dbReference type="KEGG" id="ade:Adeh_0515"/>
<dbReference type="AlphaFoldDB" id="Q2INA8"/>
<sequence length="120" mass="11916">MTALRRAARWCLTALALAAAPAARAQGEPAADAPFPLTLEVGEVKPLCPTGTVQCPPRAILCDDPKVAVGADSPEGGALRGVGPGTTTCSAAGGSPLGARRVYRVTVVAPGDAARDAGAR</sequence>
<evidence type="ECO:0000313" key="2">
    <source>
        <dbReference type="EMBL" id="ABC80291.1"/>
    </source>
</evidence>
<feature type="signal peptide" evidence="1">
    <location>
        <begin position="1"/>
        <end position="25"/>
    </location>
</feature>
<reference evidence="2 3" key="1">
    <citation type="submission" date="2006-01" db="EMBL/GenBank/DDBJ databases">
        <title>Complete sequence of Anaeromyxobacter dehalogenans 2CP-C.</title>
        <authorList>
            <consortium name="US DOE Joint Genome Institute"/>
            <person name="Copeland A."/>
            <person name="Lucas S."/>
            <person name="Lapidus A."/>
            <person name="Barry K."/>
            <person name="Detter J.C."/>
            <person name="Glavina T."/>
            <person name="Hammon N."/>
            <person name="Israni S."/>
            <person name="Pitluck S."/>
            <person name="Brettin T."/>
            <person name="Bruce D."/>
            <person name="Han C."/>
            <person name="Tapia R."/>
            <person name="Gilna P."/>
            <person name="Kiss H."/>
            <person name="Schmutz J."/>
            <person name="Larimer F."/>
            <person name="Land M."/>
            <person name="Kyrpides N."/>
            <person name="Anderson I."/>
            <person name="Sanford R.A."/>
            <person name="Ritalahti K.M."/>
            <person name="Thomas H.S."/>
            <person name="Kirby J.R."/>
            <person name="Zhulin I.B."/>
            <person name="Loeffler F.E."/>
            <person name="Richardson P."/>
        </authorList>
    </citation>
    <scope>NUCLEOTIDE SEQUENCE [LARGE SCALE GENOMIC DNA]</scope>
    <source>
        <strain evidence="2 3">2CP-C</strain>
    </source>
</reference>
<dbReference type="Proteomes" id="UP000001935">
    <property type="component" value="Chromosome"/>
</dbReference>
<keyword evidence="1" id="KW-0732">Signal</keyword>
<dbReference type="OrthoDB" id="9931307at2"/>
<organism evidence="2 3">
    <name type="scientific">Anaeromyxobacter dehalogenans (strain 2CP-C)</name>
    <dbReference type="NCBI Taxonomy" id="290397"/>
    <lineage>
        <taxon>Bacteria</taxon>
        <taxon>Pseudomonadati</taxon>
        <taxon>Myxococcota</taxon>
        <taxon>Myxococcia</taxon>
        <taxon>Myxococcales</taxon>
        <taxon>Cystobacterineae</taxon>
        <taxon>Anaeromyxobacteraceae</taxon>
        <taxon>Anaeromyxobacter</taxon>
    </lineage>
</organism>
<dbReference type="EMBL" id="CP000251">
    <property type="protein sequence ID" value="ABC80291.1"/>
    <property type="molecule type" value="Genomic_DNA"/>
</dbReference>